<name>A0A2G8L6J4_STIJA</name>
<dbReference type="InterPro" id="IPR036880">
    <property type="entry name" value="Kunitz_BPTI_sf"/>
</dbReference>
<dbReference type="PROSITE" id="PS00280">
    <property type="entry name" value="BPTI_KUNITZ_1"/>
    <property type="match status" value="1"/>
</dbReference>
<evidence type="ECO:0000256" key="3">
    <source>
        <dbReference type="ARBA" id="ARBA00023157"/>
    </source>
</evidence>
<dbReference type="PANTHER" id="PTHR11474">
    <property type="entry name" value="TYROSINASE FAMILY MEMBER"/>
    <property type="match status" value="1"/>
</dbReference>
<proteinExistence type="predicted"/>
<dbReference type="GO" id="GO:0046872">
    <property type="term" value="F:metal ion binding"/>
    <property type="evidence" value="ECO:0007669"/>
    <property type="project" value="UniProtKB-KW"/>
</dbReference>
<dbReference type="Gene3D" id="2.60.120.200">
    <property type="match status" value="1"/>
</dbReference>
<evidence type="ECO:0000256" key="2">
    <source>
        <dbReference type="ARBA" id="ARBA00023008"/>
    </source>
</evidence>
<dbReference type="PROSITE" id="PS50279">
    <property type="entry name" value="BPTI_KUNITZ_2"/>
    <property type="match status" value="1"/>
</dbReference>
<dbReference type="InterPro" id="IPR020901">
    <property type="entry name" value="Prtase_inh_Kunz-CS"/>
</dbReference>
<feature type="compositionally biased region" description="Gly residues" evidence="5">
    <location>
        <begin position="199"/>
        <end position="208"/>
    </location>
</feature>
<feature type="disulfide bond" evidence="4">
    <location>
        <begin position="356"/>
        <end position="365"/>
    </location>
</feature>
<dbReference type="SMART" id="SM00131">
    <property type="entry name" value="KU"/>
    <property type="match status" value="1"/>
</dbReference>
<evidence type="ECO:0000259" key="6">
    <source>
        <dbReference type="PROSITE" id="PS50026"/>
    </source>
</evidence>
<dbReference type="Gene3D" id="4.10.410.10">
    <property type="entry name" value="Pancreatic trypsin inhibitor Kunitz domain"/>
    <property type="match status" value="1"/>
</dbReference>
<dbReference type="CDD" id="cd00109">
    <property type="entry name" value="Kunitz-type"/>
    <property type="match status" value="1"/>
</dbReference>
<feature type="compositionally biased region" description="Low complexity" evidence="5">
    <location>
        <begin position="209"/>
        <end position="240"/>
    </location>
</feature>
<dbReference type="PROSITE" id="PS50026">
    <property type="entry name" value="EGF_3"/>
    <property type="match status" value="1"/>
</dbReference>
<dbReference type="InterPro" id="IPR013320">
    <property type="entry name" value="ConA-like_dom_sf"/>
</dbReference>
<keyword evidence="4" id="KW-0245">EGF-like domain</keyword>
<accession>A0A2G8L6J4</accession>
<dbReference type="PROSITE" id="PS00022">
    <property type="entry name" value="EGF_1"/>
    <property type="match status" value="1"/>
</dbReference>
<dbReference type="InterPro" id="IPR050316">
    <property type="entry name" value="Tyrosinase/Hemocyanin"/>
</dbReference>
<dbReference type="STRING" id="307972.A0A2G8L6J4"/>
<keyword evidence="1" id="KW-0479">Metal-binding</keyword>
<dbReference type="PANTHER" id="PTHR11474:SF126">
    <property type="entry name" value="TYROSINASE-LIKE PROTEIN TYR-1-RELATED"/>
    <property type="match status" value="1"/>
</dbReference>
<dbReference type="PROSITE" id="PS50184">
    <property type="entry name" value="VWFC_2"/>
    <property type="match status" value="1"/>
</dbReference>
<dbReference type="Gene3D" id="1.10.1280.10">
    <property type="entry name" value="Di-copper center containing domain from catechol oxidase"/>
    <property type="match status" value="1"/>
</dbReference>
<evidence type="ECO:0000313" key="9">
    <source>
        <dbReference type="EMBL" id="PIK55750.1"/>
    </source>
</evidence>
<dbReference type="InterPro" id="IPR002223">
    <property type="entry name" value="Kunitz_BPTI"/>
</dbReference>
<dbReference type="Gene3D" id="2.10.70.10">
    <property type="entry name" value="Complement Module, domain 1"/>
    <property type="match status" value="1"/>
</dbReference>
<keyword evidence="10" id="KW-1185">Reference proteome</keyword>
<feature type="domain" description="VWFC" evidence="7">
    <location>
        <begin position="288"/>
        <end position="361"/>
    </location>
</feature>
<dbReference type="OrthoDB" id="6132182at2759"/>
<dbReference type="AlphaFoldDB" id="A0A2G8L6J4"/>
<dbReference type="PRINTS" id="PR00759">
    <property type="entry name" value="BASICPTASE"/>
</dbReference>
<dbReference type="InterPro" id="IPR002227">
    <property type="entry name" value="Tyrosinase_Cu-bd"/>
</dbReference>
<dbReference type="Pfam" id="PF00264">
    <property type="entry name" value="Tyrosinase"/>
    <property type="match status" value="1"/>
</dbReference>
<evidence type="ECO:0000256" key="4">
    <source>
        <dbReference type="PROSITE-ProRule" id="PRU00076"/>
    </source>
</evidence>
<feature type="domain" description="BPTI/Kunitz inhibitor" evidence="8">
    <location>
        <begin position="372"/>
        <end position="422"/>
    </location>
</feature>
<gene>
    <name evidence="9" type="ORF">BSL78_07361</name>
</gene>
<dbReference type="SUPFAM" id="SSF57362">
    <property type="entry name" value="BPTI-like"/>
    <property type="match status" value="1"/>
</dbReference>
<keyword evidence="3 4" id="KW-1015">Disulfide bond</keyword>
<keyword evidence="2" id="KW-0186">Copper</keyword>
<dbReference type="Gene3D" id="2.10.25.10">
    <property type="entry name" value="Laminin"/>
    <property type="match status" value="1"/>
</dbReference>
<comment type="caution">
    <text evidence="9">The sequence shown here is derived from an EMBL/GenBank/DDBJ whole genome shotgun (WGS) entry which is preliminary data.</text>
</comment>
<comment type="caution">
    <text evidence="4">Lacks conserved residue(s) required for the propagation of feature annotation.</text>
</comment>
<dbReference type="SUPFAM" id="SSF49899">
    <property type="entry name" value="Concanavalin A-like lectins/glucanases"/>
    <property type="match status" value="1"/>
</dbReference>
<feature type="region of interest" description="Disordered" evidence="5">
    <location>
        <begin position="175"/>
        <end position="240"/>
    </location>
</feature>
<dbReference type="SUPFAM" id="SSF57196">
    <property type="entry name" value="EGF/Laminin"/>
    <property type="match status" value="1"/>
</dbReference>
<dbReference type="PROSITE" id="PS00497">
    <property type="entry name" value="TYROSINASE_1"/>
    <property type="match status" value="1"/>
</dbReference>
<evidence type="ECO:0000256" key="1">
    <source>
        <dbReference type="ARBA" id="ARBA00022723"/>
    </source>
</evidence>
<dbReference type="GO" id="GO:0016491">
    <property type="term" value="F:oxidoreductase activity"/>
    <property type="evidence" value="ECO:0007669"/>
    <property type="project" value="InterPro"/>
</dbReference>
<feature type="domain" description="EGF-like" evidence="6">
    <location>
        <begin position="329"/>
        <end position="366"/>
    </location>
</feature>
<protein>
    <submittedName>
        <fullName evidence="9">Putative kielin/chordin-like protein</fullName>
    </submittedName>
</protein>
<dbReference type="InterPro" id="IPR001007">
    <property type="entry name" value="VWF_dom"/>
</dbReference>
<evidence type="ECO:0000313" key="10">
    <source>
        <dbReference type="Proteomes" id="UP000230750"/>
    </source>
</evidence>
<sequence>MAGATEDAALSKTILSLGRLRSQTSDGFSLLVVGRQVPTSSGTLLTFSSGQTVLLSVTSLSQSRQLKVRYMDIEGAVQIAIFRTPFVNNDLVKVLLVMEPTRMSLFTGCDDAQEVTLEEEANFDLPENTILHVLQTAKAKNKFNGWIHTLELHTSVLQGPPWDCAPAVEEQGVNAEGGDVQNDEPVSRNFQHSRASSSGGSGGSGGVSSGSSSRSSTVFSSSQRVSGGSTRVSSSTQSQTSGSVCETETYLLENSVLELTRMLDAAKEENAGLQSQLGLLETCECKVQACIYNGKVYENNQQWYADPCTVCQCQEGSTLCSMLNVAECNEPCALSPCLNGGTCLGNPGYQNFTCLCPPSCSGSRCQHMINVCAIGSEYGECSDRLLRYYYDHFLQRCVEFVYSGCGGNGNNFLSYQACQDQCLVGSCCYRTYQRITEGDDFLAFASLTPGHKCQELSLAECRLQGTINPASQQRKEVTAFHAGLSCEEVECGASETCTVDGIVHQEGDVLQKGCQTCICVRGGRVECRCTNVAVRKEIRDMTREELDRFQEAVRILRGTGPGNSWESLRNLYITHVMEAHSRPLFLLWHRIYLTEVEKKLQEIDCLVTIPYFDFTLDTYDLSRSVVWQPNYFGGNGDMDADGCVPDHPFRNDTAWKPCLVRSFQLNHRLPSKLDIALAVASESYSSFSECLQMILGQLYSYIGGHIATSAAPYDPLFLPIQAYADMLFWQWQKISGNQNSFPSFLLDVPMVPFNVEPRDVLQLEHSVCVTYLLPSLGAPCNYTAEEFNNFGFDVEGYDRNGFNRQGFDR</sequence>
<dbReference type="Pfam" id="PF00014">
    <property type="entry name" value="Kunitz_BPTI"/>
    <property type="match status" value="1"/>
</dbReference>
<dbReference type="InterPro" id="IPR000742">
    <property type="entry name" value="EGF"/>
</dbReference>
<dbReference type="InterPro" id="IPR008922">
    <property type="entry name" value="Di-copper_centre_dom_sf"/>
</dbReference>
<dbReference type="Proteomes" id="UP000230750">
    <property type="component" value="Unassembled WGS sequence"/>
</dbReference>
<dbReference type="CDD" id="cd00054">
    <property type="entry name" value="EGF_CA"/>
    <property type="match status" value="1"/>
</dbReference>
<evidence type="ECO:0000259" key="8">
    <source>
        <dbReference type="PROSITE" id="PS50279"/>
    </source>
</evidence>
<dbReference type="SUPFAM" id="SSF48056">
    <property type="entry name" value="Di-copper centre-containing domain"/>
    <property type="match status" value="1"/>
</dbReference>
<feature type="disulfide bond" evidence="4">
    <location>
        <begin position="337"/>
        <end position="354"/>
    </location>
</feature>
<reference evidence="9 10" key="1">
    <citation type="journal article" date="2017" name="PLoS Biol.">
        <title>The sea cucumber genome provides insights into morphological evolution and visceral regeneration.</title>
        <authorList>
            <person name="Zhang X."/>
            <person name="Sun L."/>
            <person name="Yuan J."/>
            <person name="Sun Y."/>
            <person name="Gao Y."/>
            <person name="Zhang L."/>
            <person name="Li S."/>
            <person name="Dai H."/>
            <person name="Hamel J.F."/>
            <person name="Liu C."/>
            <person name="Yu Y."/>
            <person name="Liu S."/>
            <person name="Lin W."/>
            <person name="Guo K."/>
            <person name="Jin S."/>
            <person name="Xu P."/>
            <person name="Storey K.B."/>
            <person name="Huan P."/>
            <person name="Zhang T."/>
            <person name="Zhou Y."/>
            <person name="Zhang J."/>
            <person name="Lin C."/>
            <person name="Li X."/>
            <person name="Xing L."/>
            <person name="Huo D."/>
            <person name="Sun M."/>
            <person name="Wang L."/>
            <person name="Mercier A."/>
            <person name="Li F."/>
            <person name="Yang H."/>
            <person name="Xiang J."/>
        </authorList>
    </citation>
    <scope>NUCLEOTIDE SEQUENCE [LARGE SCALE GENOMIC DNA]</scope>
    <source>
        <strain evidence="9">Shaxun</strain>
        <tissue evidence="9">Muscle</tissue>
    </source>
</reference>
<organism evidence="9 10">
    <name type="scientific">Stichopus japonicus</name>
    <name type="common">Sea cucumber</name>
    <dbReference type="NCBI Taxonomy" id="307972"/>
    <lineage>
        <taxon>Eukaryota</taxon>
        <taxon>Metazoa</taxon>
        <taxon>Echinodermata</taxon>
        <taxon>Eleutherozoa</taxon>
        <taxon>Echinozoa</taxon>
        <taxon>Holothuroidea</taxon>
        <taxon>Aspidochirotacea</taxon>
        <taxon>Aspidochirotida</taxon>
        <taxon>Stichopodidae</taxon>
        <taxon>Apostichopus</taxon>
    </lineage>
</organism>
<evidence type="ECO:0000256" key="5">
    <source>
        <dbReference type="SAM" id="MobiDB-lite"/>
    </source>
</evidence>
<dbReference type="Pfam" id="PF00093">
    <property type="entry name" value="VWC"/>
    <property type="match status" value="1"/>
</dbReference>
<evidence type="ECO:0000259" key="7">
    <source>
        <dbReference type="PROSITE" id="PS50184"/>
    </source>
</evidence>
<dbReference type="EMBL" id="MRZV01000202">
    <property type="protein sequence ID" value="PIK55750.1"/>
    <property type="molecule type" value="Genomic_DNA"/>
</dbReference>
<dbReference type="GO" id="GO:0004867">
    <property type="term" value="F:serine-type endopeptidase inhibitor activity"/>
    <property type="evidence" value="ECO:0007669"/>
    <property type="project" value="InterPro"/>
</dbReference>